<dbReference type="InterPro" id="IPR028994">
    <property type="entry name" value="Integrin_alpha_N"/>
</dbReference>
<reference evidence="2 3" key="1">
    <citation type="submission" date="2022-06" db="EMBL/GenBank/DDBJ databases">
        <title>Genomic Encyclopedia of Archaeal and Bacterial Type Strains, Phase II (KMG-II): from individual species to whole genera.</title>
        <authorList>
            <person name="Goeker M."/>
        </authorList>
    </citation>
    <scope>NUCLEOTIDE SEQUENCE [LARGE SCALE GENOMIC DNA]</scope>
    <source>
        <strain evidence="2 3">DSM 40477</strain>
    </source>
</reference>
<dbReference type="InterPro" id="IPR013517">
    <property type="entry name" value="FG-GAP"/>
</dbReference>
<organism evidence="2 3">
    <name type="scientific">Streptoalloteichus tenebrarius (strain ATCC 17920 / DSM 40477 / JCM 4838 / CBS 697.72 / NBRC 16177 / NCIMB 11028 / NRRL B-12390 / A12253. 1 / ISP 5477)</name>
    <name type="common">Streptomyces tenebrarius</name>
    <dbReference type="NCBI Taxonomy" id="1933"/>
    <lineage>
        <taxon>Bacteria</taxon>
        <taxon>Bacillati</taxon>
        <taxon>Actinomycetota</taxon>
        <taxon>Actinomycetes</taxon>
        <taxon>Pseudonocardiales</taxon>
        <taxon>Pseudonocardiaceae</taxon>
        <taxon>Streptoalloteichus</taxon>
    </lineage>
</organism>
<dbReference type="PANTHER" id="PTHR44103:SF1">
    <property type="entry name" value="PROPROTEIN CONVERTASE P"/>
    <property type="match status" value="1"/>
</dbReference>
<protein>
    <submittedName>
        <fullName evidence="2">Repeat domain-containing protein</fullName>
    </submittedName>
</protein>
<keyword evidence="1" id="KW-0732">Signal</keyword>
<comment type="caution">
    <text evidence="2">The sequence shown here is derived from an EMBL/GenBank/DDBJ whole genome shotgun (WGS) entry which is preliminary data.</text>
</comment>
<name>A0ABT1HRR2_STRSD</name>
<sequence length="348" mass="37646">SYEQRMDPVWATNAFLNEMQRLFPNNSWTSLPIGQVAADVQRPRSDLKGEYAKQTEDAVTIANALWDHRTRGNPGTDVSGDGFADVLATTRDGKLWYYPNNIKSPGNNGLPFGPGYSVSFDNSMWHTHQRVVAGDVSGDGHADLLATSSDGTLWCYMNGIIYTGHPFEKAVAVGGPDWKEDKFRLVAAADVTGDGYADALAVDADGKLWYFPNNINGPEHKPFGGGVAIGGDWRGFTRIIAADVSGDGYADILATDANGDLWYYVNGIVVNKGVPFTSGTKIGSGWNWMGGVAAGDYSGDGHADLVGVDLDGKLWYYPNNSKSDPNGIPFTTRVETPGSDWRGYDRIL</sequence>
<dbReference type="EMBL" id="JAMTCP010000006">
    <property type="protein sequence ID" value="MCP2258125.1"/>
    <property type="molecule type" value="Genomic_DNA"/>
</dbReference>
<feature type="non-terminal residue" evidence="2">
    <location>
        <position position="1"/>
    </location>
</feature>
<accession>A0ABT1HRR2</accession>
<gene>
    <name evidence="2" type="ORF">LX15_001812</name>
</gene>
<dbReference type="Gene3D" id="2.130.10.130">
    <property type="entry name" value="Integrin alpha, N-terminal"/>
    <property type="match status" value="1"/>
</dbReference>
<keyword evidence="3" id="KW-1185">Reference proteome</keyword>
<dbReference type="Pfam" id="PF13517">
    <property type="entry name" value="FG-GAP_3"/>
    <property type="match status" value="2"/>
</dbReference>
<dbReference type="PANTHER" id="PTHR44103">
    <property type="entry name" value="PROPROTEIN CONVERTASE P"/>
    <property type="match status" value="1"/>
</dbReference>
<evidence type="ECO:0000256" key="1">
    <source>
        <dbReference type="ARBA" id="ARBA00022729"/>
    </source>
</evidence>
<dbReference type="SUPFAM" id="SSF69318">
    <property type="entry name" value="Integrin alpha N-terminal domain"/>
    <property type="match status" value="1"/>
</dbReference>
<proteinExistence type="predicted"/>
<evidence type="ECO:0000313" key="2">
    <source>
        <dbReference type="EMBL" id="MCP2258125.1"/>
    </source>
</evidence>
<evidence type="ECO:0000313" key="3">
    <source>
        <dbReference type="Proteomes" id="UP001205311"/>
    </source>
</evidence>
<dbReference type="RefSeq" id="WP_253669050.1">
    <property type="nucleotide sequence ID" value="NZ_JAMTCP010000006.1"/>
</dbReference>
<dbReference type="Proteomes" id="UP001205311">
    <property type="component" value="Unassembled WGS sequence"/>
</dbReference>